<accession>A0A0F9UMB5</accession>
<protein>
    <recommendedName>
        <fullName evidence="1">Dual OB-containing domain-containing protein</fullName>
    </recommendedName>
</protein>
<comment type="caution">
    <text evidence="2">The sequence shown here is derived from an EMBL/GenBank/DDBJ whole genome shotgun (WGS) entry which is preliminary data.</text>
</comment>
<feature type="domain" description="Dual OB-containing" evidence="1">
    <location>
        <begin position="3"/>
        <end position="134"/>
    </location>
</feature>
<dbReference type="Pfam" id="PF22557">
    <property type="entry name" value="DuOB"/>
    <property type="match status" value="1"/>
</dbReference>
<sequence>MSEGRWRIEGRLEAQDVLKYCENDGVILHNGLKYVSPVHLEAFPPSEWKSLQLVRIGDITFERNPRDQRRWRAKFKDGLGSNLDLGLTDPVACRRLEQGEAIGKECLLTISLAGPWQPDNESLPRRCYKLVAGVVEL</sequence>
<gene>
    <name evidence="2" type="ORF">LCGC14_0205220</name>
</gene>
<dbReference type="InterPro" id="IPR054335">
    <property type="entry name" value="DuOB_dom"/>
</dbReference>
<evidence type="ECO:0000259" key="1">
    <source>
        <dbReference type="Pfam" id="PF22557"/>
    </source>
</evidence>
<proteinExistence type="predicted"/>
<name>A0A0F9UMB5_9ZZZZ</name>
<dbReference type="EMBL" id="LAZR01000092">
    <property type="protein sequence ID" value="KKN92779.1"/>
    <property type="molecule type" value="Genomic_DNA"/>
</dbReference>
<dbReference type="AlphaFoldDB" id="A0A0F9UMB5"/>
<evidence type="ECO:0000313" key="2">
    <source>
        <dbReference type="EMBL" id="KKN92779.1"/>
    </source>
</evidence>
<reference evidence="2" key="1">
    <citation type="journal article" date="2015" name="Nature">
        <title>Complex archaea that bridge the gap between prokaryotes and eukaryotes.</title>
        <authorList>
            <person name="Spang A."/>
            <person name="Saw J.H."/>
            <person name="Jorgensen S.L."/>
            <person name="Zaremba-Niedzwiedzka K."/>
            <person name="Martijn J."/>
            <person name="Lind A.E."/>
            <person name="van Eijk R."/>
            <person name="Schleper C."/>
            <person name="Guy L."/>
            <person name="Ettema T.J."/>
        </authorList>
    </citation>
    <scope>NUCLEOTIDE SEQUENCE</scope>
</reference>
<organism evidence="2">
    <name type="scientific">marine sediment metagenome</name>
    <dbReference type="NCBI Taxonomy" id="412755"/>
    <lineage>
        <taxon>unclassified sequences</taxon>
        <taxon>metagenomes</taxon>
        <taxon>ecological metagenomes</taxon>
    </lineage>
</organism>